<comment type="caution">
    <text evidence="2">The sequence shown here is derived from an EMBL/GenBank/DDBJ whole genome shotgun (WGS) entry which is preliminary data.</text>
</comment>
<dbReference type="PANTHER" id="PTHR47561">
    <property type="entry name" value="POLYSACCHARIDE DEACETYLASE FAMILY PROTEIN (AFU_ORTHOLOGUE AFUA_6G05030)"/>
    <property type="match status" value="1"/>
</dbReference>
<evidence type="ECO:0000313" key="2">
    <source>
        <dbReference type="EMBL" id="KKN48682.1"/>
    </source>
</evidence>
<feature type="domain" description="NodB homology" evidence="1">
    <location>
        <begin position="38"/>
        <end position="261"/>
    </location>
</feature>
<dbReference type="InterPro" id="IPR002509">
    <property type="entry name" value="NODB_dom"/>
</dbReference>
<accession>A0A0F9RG77</accession>
<gene>
    <name evidence="2" type="ORF">LCGC14_0650490</name>
</gene>
<sequence length="297" mass="34253">MISNPIPWPNGARVAVAITLDMDADSLIHLSHPKDSHRRIAACSNLQYGPNVAIERILNTYRKFGLKQSFFIPGWSIENYPKVVEAIVKDGHEVGFHGYIHEHPNELSRDQEAEFMDRSIEIIKRFTGQSPKGNRAPLYNFSDNSLDLLLDRGFEYDASLMGDDVPYLISNDRGNLVEIPSSWAVDDWPPYVHEPAMSFEMQVQCPQEAMRTFRAEFDAMWEHRGLWVAPWHPFVSGRLSRWMEVEKLIEYMIDKGDVWFARMDEIAAHVRKVTEEGHVPRDVRLPIYDGPVPEFQS</sequence>
<dbReference type="InterPro" id="IPR037950">
    <property type="entry name" value="PgdA-like"/>
</dbReference>
<protein>
    <recommendedName>
        <fullName evidence="1">NodB homology domain-containing protein</fullName>
    </recommendedName>
</protein>
<dbReference type="CDD" id="cd10938">
    <property type="entry name" value="CE4_HpPgdA_like"/>
    <property type="match status" value="1"/>
</dbReference>
<dbReference type="GO" id="GO:0016810">
    <property type="term" value="F:hydrolase activity, acting on carbon-nitrogen (but not peptide) bonds"/>
    <property type="evidence" value="ECO:0007669"/>
    <property type="project" value="InterPro"/>
</dbReference>
<dbReference type="InterPro" id="IPR011330">
    <property type="entry name" value="Glyco_hydro/deAcase_b/a-brl"/>
</dbReference>
<proteinExistence type="predicted"/>
<dbReference type="Gene3D" id="3.20.20.370">
    <property type="entry name" value="Glycoside hydrolase/deacetylase"/>
    <property type="match status" value="1"/>
</dbReference>
<evidence type="ECO:0000259" key="1">
    <source>
        <dbReference type="PROSITE" id="PS51677"/>
    </source>
</evidence>
<reference evidence="2" key="1">
    <citation type="journal article" date="2015" name="Nature">
        <title>Complex archaea that bridge the gap between prokaryotes and eukaryotes.</title>
        <authorList>
            <person name="Spang A."/>
            <person name="Saw J.H."/>
            <person name="Jorgensen S.L."/>
            <person name="Zaremba-Niedzwiedzka K."/>
            <person name="Martijn J."/>
            <person name="Lind A.E."/>
            <person name="van Eijk R."/>
            <person name="Schleper C."/>
            <person name="Guy L."/>
            <person name="Ettema T.J."/>
        </authorList>
    </citation>
    <scope>NUCLEOTIDE SEQUENCE</scope>
</reference>
<name>A0A0F9RG77_9ZZZZ</name>
<dbReference type="GO" id="GO:0005975">
    <property type="term" value="P:carbohydrate metabolic process"/>
    <property type="evidence" value="ECO:0007669"/>
    <property type="project" value="InterPro"/>
</dbReference>
<dbReference type="EMBL" id="LAZR01001209">
    <property type="protein sequence ID" value="KKN48682.1"/>
    <property type="molecule type" value="Genomic_DNA"/>
</dbReference>
<dbReference type="Pfam" id="PF01522">
    <property type="entry name" value="Polysacc_deac_1"/>
    <property type="match status" value="1"/>
</dbReference>
<dbReference type="PROSITE" id="PS51677">
    <property type="entry name" value="NODB"/>
    <property type="match status" value="1"/>
</dbReference>
<dbReference type="AlphaFoldDB" id="A0A0F9RG77"/>
<dbReference type="PANTHER" id="PTHR47561:SF1">
    <property type="entry name" value="POLYSACCHARIDE DEACETYLASE FAMILY PROTEIN (AFU_ORTHOLOGUE AFUA_6G05030)"/>
    <property type="match status" value="1"/>
</dbReference>
<organism evidence="2">
    <name type="scientific">marine sediment metagenome</name>
    <dbReference type="NCBI Taxonomy" id="412755"/>
    <lineage>
        <taxon>unclassified sequences</taxon>
        <taxon>metagenomes</taxon>
        <taxon>ecological metagenomes</taxon>
    </lineage>
</organism>
<dbReference type="SUPFAM" id="SSF88713">
    <property type="entry name" value="Glycoside hydrolase/deacetylase"/>
    <property type="match status" value="1"/>
</dbReference>